<dbReference type="Pfam" id="PF13539">
    <property type="entry name" value="Peptidase_M15_4"/>
    <property type="match status" value="1"/>
</dbReference>
<sequence length="125" mass="14694">MRKMYKFSERSKEKLKTVDIRLQNLMNIAIKESPYDFSITEGIRTLKRQIELVAQGKSKTLKSYHLRGKAVDIAIWIDGKVTWDFKYYKEVADCVKEVAKKLGYIITWGGDWKTFKDGPHFQIEN</sequence>
<proteinExistence type="predicted"/>
<comment type="caution">
    <text evidence="2">The sequence shown here is derived from an EMBL/GenBank/DDBJ whole genome shotgun (WGS) entry which is preliminary data.</text>
</comment>
<dbReference type="Gene3D" id="3.30.1380.10">
    <property type="match status" value="1"/>
</dbReference>
<dbReference type="CDD" id="cd14845">
    <property type="entry name" value="L-Ala-D-Glu_peptidase_like"/>
    <property type="match status" value="1"/>
</dbReference>
<feature type="domain" description="Peptidase M15C" evidence="1">
    <location>
        <begin position="57"/>
        <end position="123"/>
    </location>
</feature>
<organism evidence="2 3">
    <name type="scientific">Fusobacterium nucleatum subsp. polymorphum</name>
    <name type="common">Fusobacterium polymorphum</name>
    <dbReference type="NCBI Taxonomy" id="76857"/>
    <lineage>
        <taxon>Bacteria</taxon>
        <taxon>Fusobacteriati</taxon>
        <taxon>Fusobacteriota</taxon>
        <taxon>Fusobacteriia</taxon>
        <taxon>Fusobacteriales</taxon>
        <taxon>Fusobacteriaceae</taxon>
        <taxon>Fusobacterium</taxon>
    </lineage>
</organism>
<evidence type="ECO:0000259" key="1">
    <source>
        <dbReference type="Pfam" id="PF13539"/>
    </source>
</evidence>
<dbReference type="InterPro" id="IPR009045">
    <property type="entry name" value="Zn_M74/Hedgehog-like"/>
</dbReference>
<reference evidence="2 3" key="1">
    <citation type="submission" date="2017-06" db="EMBL/GenBank/DDBJ databases">
        <title>Draft genome sequence of Fusobacterium nucleatum subsp. polymorphum KCOM 1271 (=ChDC F305).</title>
        <authorList>
            <person name="Kook J.-K."/>
            <person name="Park S.-N."/>
            <person name="Lim Y.K."/>
            <person name="Roh H."/>
        </authorList>
    </citation>
    <scope>NUCLEOTIDE SEQUENCE [LARGE SCALE GENOMIC DNA]</scope>
    <source>
        <strain evidence="3">KCOM 1271 (ChDC F305)</strain>
    </source>
</reference>
<protein>
    <submittedName>
        <fullName evidence="2">Peptidase M15</fullName>
    </submittedName>
</protein>
<gene>
    <name evidence="2" type="ORF">CBG54_01100</name>
</gene>
<dbReference type="InterPro" id="IPR039561">
    <property type="entry name" value="Peptidase_M15C"/>
</dbReference>
<dbReference type="EMBL" id="NIRN01000001">
    <property type="protein sequence ID" value="PHI05755.1"/>
    <property type="molecule type" value="Genomic_DNA"/>
</dbReference>
<evidence type="ECO:0000313" key="3">
    <source>
        <dbReference type="Proteomes" id="UP000224182"/>
    </source>
</evidence>
<dbReference type="SUPFAM" id="SSF55166">
    <property type="entry name" value="Hedgehog/DD-peptidase"/>
    <property type="match status" value="1"/>
</dbReference>
<dbReference type="AlphaFoldDB" id="A0A2C6BPI3"/>
<dbReference type="GO" id="GO:0008233">
    <property type="term" value="F:peptidase activity"/>
    <property type="evidence" value="ECO:0007669"/>
    <property type="project" value="InterPro"/>
</dbReference>
<evidence type="ECO:0000313" key="2">
    <source>
        <dbReference type="EMBL" id="PHI05755.1"/>
    </source>
</evidence>
<name>A0A2C6BPI3_FUSNP</name>
<accession>A0A2C6BPI3</accession>
<dbReference type="Proteomes" id="UP000224182">
    <property type="component" value="Unassembled WGS sequence"/>
</dbReference>